<proteinExistence type="predicted"/>
<evidence type="ECO:0000259" key="2">
    <source>
        <dbReference type="Pfam" id="PF13472"/>
    </source>
</evidence>
<dbReference type="InterPro" id="IPR051532">
    <property type="entry name" value="Ester_Hydrolysis_Enzymes"/>
</dbReference>
<dbReference type="PANTHER" id="PTHR30383">
    <property type="entry name" value="THIOESTERASE 1/PROTEASE 1/LYSOPHOSPHOLIPASE L1"/>
    <property type="match status" value="1"/>
</dbReference>
<gene>
    <name evidence="3" type="ORF">DFP95_106162</name>
</gene>
<evidence type="ECO:0000313" key="3">
    <source>
        <dbReference type="EMBL" id="RED60373.1"/>
    </source>
</evidence>
<keyword evidence="1" id="KW-1133">Transmembrane helix</keyword>
<keyword evidence="1" id="KW-0472">Membrane</keyword>
<dbReference type="Pfam" id="PF13472">
    <property type="entry name" value="Lipase_GDSL_2"/>
    <property type="match status" value="1"/>
</dbReference>
<feature type="domain" description="SGNH hydrolase-type esterase" evidence="2">
    <location>
        <begin position="67"/>
        <end position="261"/>
    </location>
</feature>
<protein>
    <submittedName>
        <fullName evidence="3">Lysophospholipase L1-like esterase</fullName>
    </submittedName>
</protein>
<dbReference type="EMBL" id="QRDY01000006">
    <property type="protein sequence ID" value="RED60373.1"/>
    <property type="molecule type" value="Genomic_DNA"/>
</dbReference>
<feature type="transmembrane region" description="Helical" evidence="1">
    <location>
        <begin position="6"/>
        <end position="30"/>
    </location>
</feature>
<name>A0A3D9IF12_9BACL</name>
<dbReference type="GO" id="GO:0004622">
    <property type="term" value="F:phosphatidylcholine lysophospholipase activity"/>
    <property type="evidence" value="ECO:0007669"/>
    <property type="project" value="TreeGrafter"/>
</dbReference>
<evidence type="ECO:0000313" key="4">
    <source>
        <dbReference type="Proteomes" id="UP000256869"/>
    </source>
</evidence>
<keyword evidence="4" id="KW-1185">Reference proteome</keyword>
<comment type="caution">
    <text evidence="3">The sequence shown here is derived from an EMBL/GenBank/DDBJ whole genome shotgun (WGS) entry which is preliminary data.</text>
</comment>
<sequence>MNSSSWLWRILGWTALICLLVLLTGFGWALKDTWFPNVGQTLPEKSAPETATGGDWSGKKELFVTSIGDSLTKGTGDATGEGYVTRVVDSLAKQMDKPVHLVNNLAVNGLKAHELATELGQVGYRNAIGKADIVLMTIGGNDLFQIAQDGGSLIEGGDLSPELLLEQLPETEPRLETVFRKVRELNPTARIIYVGLYNAFYDLPEMRPASEVVAKWNDFAYGLAKADGNATVVPTYDLFEFSINRYLSSDHFHPNADGYARISDRIVQALQ</sequence>
<dbReference type="RefSeq" id="WP_245987634.1">
    <property type="nucleotide sequence ID" value="NZ_QRDY01000006.1"/>
</dbReference>
<dbReference type="PANTHER" id="PTHR30383:SF27">
    <property type="entry name" value="SPORE GERMINATION LIPASE LIPC"/>
    <property type="match status" value="1"/>
</dbReference>
<accession>A0A3D9IF12</accession>
<organism evidence="3 4">
    <name type="scientific">Cohnella lupini</name>
    <dbReference type="NCBI Taxonomy" id="1294267"/>
    <lineage>
        <taxon>Bacteria</taxon>
        <taxon>Bacillati</taxon>
        <taxon>Bacillota</taxon>
        <taxon>Bacilli</taxon>
        <taxon>Bacillales</taxon>
        <taxon>Paenibacillaceae</taxon>
        <taxon>Cohnella</taxon>
    </lineage>
</organism>
<dbReference type="InterPro" id="IPR013830">
    <property type="entry name" value="SGNH_hydro"/>
</dbReference>
<evidence type="ECO:0000256" key="1">
    <source>
        <dbReference type="SAM" id="Phobius"/>
    </source>
</evidence>
<dbReference type="AlphaFoldDB" id="A0A3D9IF12"/>
<reference evidence="3 4" key="1">
    <citation type="submission" date="2018-07" db="EMBL/GenBank/DDBJ databases">
        <title>Genomic Encyclopedia of Type Strains, Phase III (KMG-III): the genomes of soil and plant-associated and newly described type strains.</title>
        <authorList>
            <person name="Whitman W."/>
        </authorList>
    </citation>
    <scope>NUCLEOTIDE SEQUENCE [LARGE SCALE GENOMIC DNA]</scope>
    <source>
        <strain evidence="3 4">CECT 8236</strain>
    </source>
</reference>
<dbReference type="SUPFAM" id="SSF52266">
    <property type="entry name" value="SGNH hydrolase"/>
    <property type="match status" value="1"/>
</dbReference>
<keyword evidence="1" id="KW-0812">Transmembrane</keyword>
<dbReference type="InterPro" id="IPR036514">
    <property type="entry name" value="SGNH_hydro_sf"/>
</dbReference>
<dbReference type="Proteomes" id="UP000256869">
    <property type="component" value="Unassembled WGS sequence"/>
</dbReference>
<dbReference type="Gene3D" id="3.40.50.1110">
    <property type="entry name" value="SGNH hydrolase"/>
    <property type="match status" value="1"/>
</dbReference>